<dbReference type="OrthoDB" id="9794018at2"/>
<dbReference type="EMBL" id="LVXZ01000012">
    <property type="protein sequence ID" value="OAP93385.1"/>
    <property type="molecule type" value="Genomic_DNA"/>
</dbReference>
<sequence>MKTAILIPAYRNLKSGHADTPVAVTPEVSALLEQNAVVAIGVSGGKDSDACAIAVSRYLDQIRHQGPRVLVHSDLGRIEWADSLPSCERLAARLGWELMVVRRNAGDMMDRWLGRWANNVRRYNDLSCVKIILPWSTPSMRFCTSEMKVTVITSALKKRFPGQHIINAAGIRRQESENRRRMPVSSLQPKLQRKGLAGINWNPIIEWPVEDVFATIESAGLRLHEAYTIYGASRVSCPWCIMSSANDLQAAAGCAGNHEVYREMVELEIDSTFAFQGSRYLGDTAPHLLTESARMRLAEAKRKALERQKAEAMIPKHLLYKAGWPEVVPSVAEAELIAGVRSQVARLLNLDAGFLTGKTVRARYADLIDKRNGSSTEPLEDVPEWQADLALALA</sequence>
<evidence type="ECO:0000313" key="3">
    <source>
        <dbReference type="Proteomes" id="UP000078302"/>
    </source>
</evidence>
<reference evidence="2 3" key="1">
    <citation type="submission" date="2016-04" db="EMBL/GenBank/DDBJ databases">
        <title>Acidithiobacillus ferrooxidans genome sequencing and assembly.</title>
        <authorList>
            <person name="Zhou Z."/>
        </authorList>
    </citation>
    <scope>NUCLEOTIDE SEQUENCE [LARGE SCALE GENOMIC DNA]</scope>
    <source>
        <strain evidence="2 3">BY0502</strain>
    </source>
</reference>
<dbReference type="Pfam" id="PF01507">
    <property type="entry name" value="PAPS_reduct"/>
    <property type="match status" value="1"/>
</dbReference>
<dbReference type="Proteomes" id="UP000078302">
    <property type="component" value="Unassembled WGS sequence"/>
</dbReference>
<name>A0A179BPZ7_ACIFR</name>
<organism evidence="2 3">
    <name type="scientific">Acidithiobacillus ferrooxidans</name>
    <name type="common">Thiobacillus ferrooxidans</name>
    <dbReference type="NCBI Taxonomy" id="920"/>
    <lineage>
        <taxon>Bacteria</taxon>
        <taxon>Pseudomonadati</taxon>
        <taxon>Pseudomonadota</taxon>
        <taxon>Acidithiobacillia</taxon>
        <taxon>Acidithiobacillales</taxon>
        <taxon>Acidithiobacillaceae</taxon>
        <taxon>Acidithiobacillus</taxon>
    </lineage>
</organism>
<evidence type="ECO:0000313" key="2">
    <source>
        <dbReference type="EMBL" id="OAP93385.1"/>
    </source>
</evidence>
<dbReference type="InterPro" id="IPR014729">
    <property type="entry name" value="Rossmann-like_a/b/a_fold"/>
</dbReference>
<evidence type="ECO:0000259" key="1">
    <source>
        <dbReference type="Pfam" id="PF01507"/>
    </source>
</evidence>
<dbReference type="RefSeq" id="WP_064217886.1">
    <property type="nucleotide sequence ID" value="NZ_LVXZ01000012.1"/>
</dbReference>
<accession>A0A179BPZ7</accession>
<dbReference type="InterPro" id="IPR002500">
    <property type="entry name" value="PAPS_reduct_dom"/>
</dbReference>
<proteinExistence type="predicted"/>
<dbReference type="InterPro" id="IPR050128">
    <property type="entry name" value="Sulfate_adenylyltrnsfr_sub2"/>
</dbReference>
<dbReference type="AlphaFoldDB" id="A0A179BPZ7"/>
<dbReference type="PANTHER" id="PTHR43196">
    <property type="entry name" value="SULFATE ADENYLYLTRANSFERASE SUBUNIT 2"/>
    <property type="match status" value="1"/>
</dbReference>
<dbReference type="SUPFAM" id="SSF52402">
    <property type="entry name" value="Adenine nucleotide alpha hydrolases-like"/>
    <property type="match status" value="1"/>
</dbReference>
<gene>
    <name evidence="2" type="ORF">A4H96_01175</name>
</gene>
<comment type="caution">
    <text evidence="2">The sequence shown here is derived from an EMBL/GenBank/DDBJ whole genome shotgun (WGS) entry which is preliminary data.</text>
</comment>
<dbReference type="Gene3D" id="3.40.50.620">
    <property type="entry name" value="HUPs"/>
    <property type="match status" value="1"/>
</dbReference>
<keyword evidence="3" id="KW-1185">Reference proteome</keyword>
<protein>
    <recommendedName>
        <fullName evidence="1">Phosphoadenosine phosphosulphate reductase domain-containing protein</fullName>
    </recommendedName>
</protein>
<dbReference type="PANTHER" id="PTHR43196:SF2">
    <property type="entry name" value="PHOSPHOADENOSINE PHOSPHOSULFATE REDUCTASE"/>
    <property type="match status" value="1"/>
</dbReference>
<dbReference type="GO" id="GO:0003824">
    <property type="term" value="F:catalytic activity"/>
    <property type="evidence" value="ECO:0007669"/>
    <property type="project" value="InterPro"/>
</dbReference>
<feature type="domain" description="Phosphoadenosine phosphosulphate reductase" evidence="1">
    <location>
        <begin position="40"/>
        <end position="227"/>
    </location>
</feature>